<dbReference type="GO" id="GO:0009507">
    <property type="term" value="C:chloroplast"/>
    <property type="evidence" value="ECO:0007669"/>
    <property type="project" value="TreeGrafter"/>
</dbReference>
<dbReference type="InterPro" id="IPR050154">
    <property type="entry name" value="UbiB_kinase"/>
</dbReference>
<comment type="similarity">
    <text evidence="1">Belongs to the protein kinase superfamily. ADCK protein kinase family.</text>
</comment>
<keyword evidence="5" id="KW-1185">Reference proteome</keyword>
<evidence type="ECO:0000313" key="5">
    <source>
        <dbReference type="Proteomes" id="UP001153076"/>
    </source>
</evidence>
<evidence type="ECO:0000256" key="2">
    <source>
        <dbReference type="SAM" id="MobiDB-lite"/>
    </source>
</evidence>
<dbReference type="Pfam" id="PF03109">
    <property type="entry name" value="ABC1"/>
    <property type="match status" value="1"/>
</dbReference>
<evidence type="ECO:0000256" key="1">
    <source>
        <dbReference type="ARBA" id="ARBA00009670"/>
    </source>
</evidence>
<dbReference type="PANTHER" id="PTHR10566">
    <property type="entry name" value="CHAPERONE-ACTIVITY OF BC1 COMPLEX CABC1 -RELATED"/>
    <property type="match status" value="1"/>
</dbReference>
<proteinExistence type="inferred from homology"/>
<evidence type="ECO:0000313" key="4">
    <source>
        <dbReference type="EMBL" id="KAJ8429689.1"/>
    </source>
</evidence>
<evidence type="ECO:0000259" key="3">
    <source>
        <dbReference type="Pfam" id="PF03109"/>
    </source>
</evidence>
<feature type="domain" description="ABC1 atypical kinase-like" evidence="3">
    <location>
        <begin position="80"/>
        <end position="120"/>
    </location>
</feature>
<reference evidence="4" key="1">
    <citation type="submission" date="2022-04" db="EMBL/GenBank/DDBJ databases">
        <title>Carnegiea gigantea Genome sequencing and assembly v2.</title>
        <authorList>
            <person name="Copetti D."/>
            <person name="Sanderson M.J."/>
            <person name="Burquez A."/>
            <person name="Wojciechowski M.F."/>
        </authorList>
    </citation>
    <scope>NUCLEOTIDE SEQUENCE</scope>
    <source>
        <strain evidence="4">SGP5-SGP5p</strain>
        <tissue evidence="4">Aerial part</tissue>
    </source>
</reference>
<dbReference type="AlphaFoldDB" id="A0A9Q1Q5Q8"/>
<organism evidence="4 5">
    <name type="scientific">Carnegiea gigantea</name>
    <dbReference type="NCBI Taxonomy" id="171969"/>
    <lineage>
        <taxon>Eukaryota</taxon>
        <taxon>Viridiplantae</taxon>
        <taxon>Streptophyta</taxon>
        <taxon>Embryophyta</taxon>
        <taxon>Tracheophyta</taxon>
        <taxon>Spermatophyta</taxon>
        <taxon>Magnoliopsida</taxon>
        <taxon>eudicotyledons</taxon>
        <taxon>Gunneridae</taxon>
        <taxon>Pentapetalae</taxon>
        <taxon>Caryophyllales</taxon>
        <taxon>Cactineae</taxon>
        <taxon>Cactaceae</taxon>
        <taxon>Cactoideae</taxon>
        <taxon>Echinocereeae</taxon>
        <taxon>Carnegiea</taxon>
    </lineage>
</organism>
<dbReference type="OrthoDB" id="427480at2759"/>
<dbReference type="PANTHER" id="PTHR10566:SF117">
    <property type="entry name" value="UNUSUAL PROTEIN KINASE-RELATED"/>
    <property type="match status" value="1"/>
</dbReference>
<dbReference type="Proteomes" id="UP001153076">
    <property type="component" value="Unassembled WGS sequence"/>
</dbReference>
<dbReference type="EMBL" id="JAKOGI010000869">
    <property type="protein sequence ID" value="KAJ8429689.1"/>
    <property type="molecule type" value="Genomic_DNA"/>
</dbReference>
<feature type="compositionally biased region" description="Polar residues" evidence="2">
    <location>
        <begin position="182"/>
        <end position="191"/>
    </location>
</feature>
<feature type="region of interest" description="Disordered" evidence="2">
    <location>
        <begin position="151"/>
        <end position="191"/>
    </location>
</feature>
<dbReference type="InterPro" id="IPR004147">
    <property type="entry name" value="ABC1_dom"/>
</dbReference>
<sequence length="395" mass="42829">MSLSLFAIFRPCFHLFQCLIRLGAKRTYCSSSPIFQNEIARAIELREIVTSLGPAYIKLGQALSIRPDILSPAAMTELQKLCDKVPSFPDDVAMALIEEELGKPWHEIYSELSPSPIAAGNLLYFSFLFGGSSSLVAGDLLRQSGQASAAARPRSPVISGPPSSHLDASQPQPPFSLSSSSGRQVANSTGGRWSSRCLEWSSEGYLKSGGLWVSGSRRPPFCRSSFLGSMGCLLFFLRSVRQRRVLVVADQGVGFAGSFCHCRQAQRWILAAGVSPEFPQSIFSGAVSPVLSFGVAVVSGQPRVVVPKTYHKYTSRKVLTTQWIEGEKLSQSTESDVGDLVNVGVICYLKQENVIQSVPLSHDDCLTGQKAEACGLHVATSPTQWQNAMSLFSEN</sequence>
<comment type="caution">
    <text evidence="4">The sequence shown here is derived from an EMBL/GenBank/DDBJ whole genome shotgun (WGS) entry which is preliminary data.</text>
</comment>
<protein>
    <recommendedName>
        <fullName evidence="3">ABC1 atypical kinase-like domain-containing protein</fullName>
    </recommendedName>
</protein>
<name>A0A9Q1Q5Q8_9CARY</name>
<accession>A0A9Q1Q5Q8</accession>
<gene>
    <name evidence="4" type="ORF">Cgig2_004488</name>
</gene>